<protein>
    <submittedName>
        <fullName evidence="2">Uncharacterized protein</fullName>
    </submittedName>
</protein>
<sequence length="125" mass="14735">MPHIFVEGSRKGPKGDAGLDAIFKDWTDATREEHPDESVIGYNTEQHRIEFYIKELDEWFYLWSEFIAITTEPQPPYFTDNFNSGWFTDNPFDFLYSDNFNSGWFTDNSGEFVERFTEGFENGGW</sequence>
<gene>
    <name evidence="2" type="ORF">MM415A00476_0010</name>
    <name evidence="1" type="ORF">MM415B00342_0019</name>
</gene>
<reference evidence="2" key="1">
    <citation type="submission" date="2020-03" db="EMBL/GenBank/DDBJ databases">
        <title>The deep terrestrial virosphere.</title>
        <authorList>
            <person name="Holmfeldt K."/>
            <person name="Nilsson E."/>
            <person name="Simone D."/>
            <person name="Lopez-Fernandez M."/>
            <person name="Wu X."/>
            <person name="de Brujin I."/>
            <person name="Lundin D."/>
            <person name="Andersson A."/>
            <person name="Bertilsson S."/>
            <person name="Dopson M."/>
        </authorList>
    </citation>
    <scope>NUCLEOTIDE SEQUENCE</scope>
    <source>
        <strain evidence="2">MM415A00476</strain>
        <strain evidence="1">MM415B00342</strain>
    </source>
</reference>
<dbReference type="EMBL" id="MT141557">
    <property type="protein sequence ID" value="QJA66557.1"/>
    <property type="molecule type" value="Genomic_DNA"/>
</dbReference>
<dbReference type="AlphaFoldDB" id="A0A6M3KKF4"/>
<organism evidence="2">
    <name type="scientific">viral metagenome</name>
    <dbReference type="NCBI Taxonomy" id="1070528"/>
    <lineage>
        <taxon>unclassified sequences</taxon>
        <taxon>metagenomes</taxon>
        <taxon>organismal metagenomes</taxon>
    </lineage>
</organism>
<evidence type="ECO:0000313" key="1">
    <source>
        <dbReference type="EMBL" id="QJA66557.1"/>
    </source>
</evidence>
<evidence type="ECO:0000313" key="2">
    <source>
        <dbReference type="EMBL" id="QJA81878.1"/>
    </source>
</evidence>
<dbReference type="EMBL" id="MT142473">
    <property type="protein sequence ID" value="QJA81878.1"/>
    <property type="molecule type" value="Genomic_DNA"/>
</dbReference>
<name>A0A6M3KKF4_9ZZZZ</name>
<accession>A0A6M3KKF4</accession>
<proteinExistence type="predicted"/>